<dbReference type="GO" id="GO:0016787">
    <property type="term" value="F:hydrolase activity"/>
    <property type="evidence" value="ECO:0007669"/>
    <property type="project" value="UniProtKB-KW"/>
</dbReference>
<reference evidence="12 13" key="1">
    <citation type="submission" date="2017-03" db="EMBL/GenBank/DDBJ databases">
        <authorList>
            <person name="Afonso C.L."/>
            <person name="Miller P.J."/>
            <person name="Scott M.A."/>
            <person name="Spackman E."/>
            <person name="Goraichik I."/>
            <person name="Dimitrov K.M."/>
            <person name="Suarez D.L."/>
            <person name="Swayne D.E."/>
        </authorList>
    </citation>
    <scope>NUCLEOTIDE SEQUENCE [LARGE SCALE GENOMIC DNA]</scope>
    <source>
        <strain evidence="12">SB41UT1</strain>
    </source>
</reference>
<dbReference type="InterPro" id="IPR001650">
    <property type="entry name" value="Helicase_C-like"/>
</dbReference>
<dbReference type="InterPro" id="IPR027417">
    <property type="entry name" value="P-loop_NTPase"/>
</dbReference>
<feature type="short sequence motif" description="Q motif" evidence="6">
    <location>
        <begin position="67"/>
        <end position="95"/>
    </location>
</feature>
<dbReference type="Pfam" id="PF00271">
    <property type="entry name" value="Helicase_C"/>
    <property type="match status" value="1"/>
</dbReference>
<comment type="similarity">
    <text evidence="5 7">Belongs to the DEAD box helicase family.</text>
</comment>
<evidence type="ECO:0000259" key="10">
    <source>
        <dbReference type="PROSITE" id="PS51194"/>
    </source>
</evidence>
<sequence length="514" mass="56999">MSGSNRYVNLSYNTPQSLIFAKVHQLSIFYLRLTLSTEDQTLPVDSHAAPEQATEEQTVVAETPVIAHFSELDINDRLLKAIDELGFDTPTEVQAKTIPVALTGADMLVSAETGSGKTAAFMLPILDRFHKNKSPKSNTRALVLVPTRELARQVLQQAEVLGKFTFITSGMIVGGEDYKAQIKLLRSNPEILVATPGRLLEHLNKGEVDLSDLEVLVLDEADRMLDMGFKEDVLTIAEACKKDRQTFLFSATLKQKGMRHVIKQVLREPQELLLNTAQDQHGSITQQMILADDPEHKARQVLWLLKNETYTKAIIFTNTREMTNVLNTVLRREQDLRVSSLHGEMIQPDRNRVMMLLREGKVNILVATDVAARGLDIQGVDLVINLDMARNGDDYIHRIGRTGRAGQKGTAISLIGPNEWNLAAAIQRYLQVQFERRAIKGLEGHYKGPKKVKANGKAAGPKKKKKTAADKKGAPKKVARPKKPAAKKPASPARARPAGVDTGFEPLRRKKTPA</sequence>
<dbReference type="SMART" id="SM00490">
    <property type="entry name" value="HELICc"/>
    <property type="match status" value="1"/>
</dbReference>
<keyword evidence="1 7" id="KW-0547">Nucleotide-binding</keyword>
<evidence type="ECO:0000256" key="2">
    <source>
        <dbReference type="ARBA" id="ARBA00022801"/>
    </source>
</evidence>
<dbReference type="EMBL" id="FWPT01000004">
    <property type="protein sequence ID" value="SMA46009.1"/>
    <property type="molecule type" value="Genomic_DNA"/>
</dbReference>
<accession>A0A1X7AJ06</accession>
<evidence type="ECO:0000256" key="3">
    <source>
        <dbReference type="ARBA" id="ARBA00022806"/>
    </source>
</evidence>
<dbReference type="InterPro" id="IPR014014">
    <property type="entry name" value="RNA_helicase_DEAD_Q_motif"/>
</dbReference>
<dbReference type="PROSITE" id="PS51194">
    <property type="entry name" value="HELICASE_CTER"/>
    <property type="match status" value="1"/>
</dbReference>
<dbReference type="GO" id="GO:0003676">
    <property type="term" value="F:nucleic acid binding"/>
    <property type="evidence" value="ECO:0007669"/>
    <property type="project" value="InterPro"/>
</dbReference>
<dbReference type="InterPro" id="IPR050079">
    <property type="entry name" value="DEAD_box_RNA_helicase"/>
</dbReference>
<feature type="domain" description="DEAD-box RNA helicase Q" evidence="11">
    <location>
        <begin position="67"/>
        <end position="95"/>
    </location>
</feature>
<dbReference type="PANTHER" id="PTHR47959">
    <property type="entry name" value="ATP-DEPENDENT RNA HELICASE RHLE-RELATED"/>
    <property type="match status" value="1"/>
</dbReference>
<dbReference type="SMART" id="SM00487">
    <property type="entry name" value="DEXDc"/>
    <property type="match status" value="1"/>
</dbReference>
<dbReference type="Pfam" id="PF00270">
    <property type="entry name" value="DEAD"/>
    <property type="match status" value="1"/>
</dbReference>
<dbReference type="InterPro" id="IPR000629">
    <property type="entry name" value="RNA-helicase_DEAD-box_CS"/>
</dbReference>
<evidence type="ECO:0000256" key="6">
    <source>
        <dbReference type="PROSITE-ProRule" id="PRU00552"/>
    </source>
</evidence>
<dbReference type="PROSITE" id="PS51195">
    <property type="entry name" value="Q_MOTIF"/>
    <property type="match status" value="1"/>
</dbReference>
<name>A0A1X7AJ06_9GAMM</name>
<dbReference type="InterPro" id="IPR014001">
    <property type="entry name" value="Helicase_ATP-bd"/>
</dbReference>
<keyword evidence="13" id="KW-1185">Reference proteome</keyword>
<dbReference type="Proteomes" id="UP000196573">
    <property type="component" value="Unassembled WGS sequence"/>
</dbReference>
<evidence type="ECO:0000256" key="4">
    <source>
        <dbReference type="ARBA" id="ARBA00022840"/>
    </source>
</evidence>
<keyword evidence="4 7" id="KW-0067">ATP-binding</keyword>
<evidence type="ECO:0000256" key="8">
    <source>
        <dbReference type="SAM" id="MobiDB-lite"/>
    </source>
</evidence>
<dbReference type="PROSITE" id="PS51192">
    <property type="entry name" value="HELICASE_ATP_BIND_1"/>
    <property type="match status" value="1"/>
</dbReference>
<dbReference type="GO" id="GO:0005829">
    <property type="term" value="C:cytosol"/>
    <property type="evidence" value="ECO:0007669"/>
    <property type="project" value="TreeGrafter"/>
</dbReference>
<organism evidence="12 13">
    <name type="scientific">Parendozoicomonas haliclonae</name>
    <dbReference type="NCBI Taxonomy" id="1960125"/>
    <lineage>
        <taxon>Bacteria</taxon>
        <taxon>Pseudomonadati</taxon>
        <taxon>Pseudomonadota</taxon>
        <taxon>Gammaproteobacteria</taxon>
        <taxon>Oceanospirillales</taxon>
        <taxon>Endozoicomonadaceae</taxon>
        <taxon>Parendozoicomonas</taxon>
    </lineage>
</organism>
<dbReference type="GO" id="GO:0003724">
    <property type="term" value="F:RNA helicase activity"/>
    <property type="evidence" value="ECO:0007669"/>
    <property type="project" value="UniProtKB-EC"/>
</dbReference>
<dbReference type="InterPro" id="IPR044742">
    <property type="entry name" value="DEAD/DEAH_RhlB"/>
</dbReference>
<feature type="compositionally biased region" description="Basic residues" evidence="8">
    <location>
        <begin position="447"/>
        <end position="466"/>
    </location>
</feature>
<evidence type="ECO:0000313" key="13">
    <source>
        <dbReference type="Proteomes" id="UP000196573"/>
    </source>
</evidence>
<dbReference type="InterPro" id="IPR011545">
    <property type="entry name" value="DEAD/DEAH_box_helicase_dom"/>
</dbReference>
<feature type="region of interest" description="Disordered" evidence="8">
    <location>
        <begin position="445"/>
        <end position="514"/>
    </location>
</feature>
<gene>
    <name evidence="12" type="primary">srmB</name>
    <name evidence="12" type="ORF">EHSB41UT_02059</name>
</gene>
<dbReference type="SUPFAM" id="SSF52540">
    <property type="entry name" value="P-loop containing nucleoside triphosphate hydrolases"/>
    <property type="match status" value="1"/>
</dbReference>
<feature type="compositionally biased region" description="Low complexity" evidence="8">
    <location>
        <begin position="487"/>
        <end position="498"/>
    </location>
</feature>
<dbReference type="CDD" id="cd18787">
    <property type="entry name" value="SF2_C_DEAD"/>
    <property type="match status" value="1"/>
</dbReference>
<evidence type="ECO:0000313" key="12">
    <source>
        <dbReference type="EMBL" id="SMA46009.1"/>
    </source>
</evidence>
<evidence type="ECO:0000256" key="7">
    <source>
        <dbReference type="RuleBase" id="RU000492"/>
    </source>
</evidence>
<dbReference type="CDD" id="cd00268">
    <property type="entry name" value="DEADc"/>
    <property type="match status" value="1"/>
</dbReference>
<feature type="domain" description="Helicase ATP-binding" evidence="9">
    <location>
        <begin position="98"/>
        <end position="271"/>
    </location>
</feature>
<evidence type="ECO:0000259" key="11">
    <source>
        <dbReference type="PROSITE" id="PS51195"/>
    </source>
</evidence>
<proteinExistence type="inferred from homology"/>
<dbReference type="PROSITE" id="PS00039">
    <property type="entry name" value="DEAD_ATP_HELICASE"/>
    <property type="match status" value="1"/>
</dbReference>
<feature type="domain" description="Helicase C-terminal" evidence="10">
    <location>
        <begin position="297"/>
        <end position="450"/>
    </location>
</feature>
<dbReference type="AlphaFoldDB" id="A0A1X7AJ06"/>
<dbReference type="EC" id="3.6.4.13" evidence="12"/>
<protein>
    <submittedName>
        <fullName evidence="12">ATP-dependent RNA helicase SrmB</fullName>
        <ecNumber evidence="12">3.6.4.13</ecNumber>
    </submittedName>
</protein>
<feature type="compositionally biased region" description="Basic residues" evidence="8">
    <location>
        <begin position="474"/>
        <end position="486"/>
    </location>
</feature>
<dbReference type="Gene3D" id="3.40.50.300">
    <property type="entry name" value="P-loop containing nucleotide triphosphate hydrolases"/>
    <property type="match status" value="2"/>
</dbReference>
<evidence type="ECO:0000256" key="5">
    <source>
        <dbReference type="ARBA" id="ARBA00038437"/>
    </source>
</evidence>
<dbReference type="GO" id="GO:0005524">
    <property type="term" value="F:ATP binding"/>
    <property type="evidence" value="ECO:0007669"/>
    <property type="project" value="UniProtKB-KW"/>
</dbReference>
<keyword evidence="3 7" id="KW-0347">Helicase</keyword>
<evidence type="ECO:0000256" key="1">
    <source>
        <dbReference type="ARBA" id="ARBA00022741"/>
    </source>
</evidence>
<evidence type="ECO:0000259" key="9">
    <source>
        <dbReference type="PROSITE" id="PS51192"/>
    </source>
</evidence>
<dbReference type="PANTHER" id="PTHR47959:SF3">
    <property type="entry name" value="ATP-DEPENDENT RNA HELICASE SRMB"/>
    <property type="match status" value="1"/>
</dbReference>
<keyword evidence="2 7" id="KW-0378">Hydrolase</keyword>